<keyword evidence="2" id="KW-1185">Reference proteome</keyword>
<dbReference type="Proteomes" id="UP000324222">
    <property type="component" value="Unassembled WGS sequence"/>
</dbReference>
<protein>
    <submittedName>
        <fullName evidence="1">Uncharacterized protein</fullName>
    </submittedName>
</protein>
<evidence type="ECO:0000313" key="1">
    <source>
        <dbReference type="EMBL" id="MPC66696.1"/>
    </source>
</evidence>
<accession>A0A5B7H9T8</accession>
<dbReference type="EMBL" id="VSRR010025133">
    <property type="protein sequence ID" value="MPC66696.1"/>
    <property type="molecule type" value="Genomic_DNA"/>
</dbReference>
<name>A0A5B7H9T8_PORTR</name>
<dbReference type="AlphaFoldDB" id="A0A5B7H9T8"/>
<organism evidence="1 2">
    <name type="scientific">Portunus trituberculatus</name>
    <name type="common">Swimming crab</name>
    <name type="synonym">Neptunus trituberculatus</name>
    <dbReference type="NCBI Taxonomy" id="210409"/>
    <lineage>
        <taxon>Eukaryota</taxon>
        <taxon>Metazoa</taxon>
        <taxon>Ecdysozoa</taxon>
        <taxon>Arthropoda</taxon>
        <taxon>Crustacea</taxon>
        <taxon>Multicrustacea</taxon>
        <taxon>Malacostraca</taxon>
        <taxon>Eumalacostraca</taxon>
        <taxon>Eucarida</taxon>
        <taxon>Decapoda</taxon>
        <taxon>Pleocyemata</taxon>
        <taxon>Brachyura</taxon>
        <taxon>Eubrachyura</taxon>
        <taxon>Portunoidea</taxon>
        <taxon>Portunidae</taxon>
        <taxon>Portuninae</taxon>
        <taxon>Portunus</taxon>
    </lineage>
</organism>
<proteinExistence type="predicted"/>
<reference evidence="1 2" key="1">
    <citation type="submission" date="2019-05" db="EMBL/GenBank/DDBJ databases">
        <title>Another draft genome of Portunus trituberculatus and its Hox gene families provides insights of decapod evolution.</title>
        <authorList>
            <person name="Jeong J.-H."/>
            <person name="Song I."/>
            <person name="Kim S."/>
            <person name="Choi T."/>
            <person name="Kim D."/>
            <person name="Ryu S."/>
            <person name="Kim W."/>
        </authorList>
    </citation>
    <scope>NUCLEOTIDE SEQUENCE [LARGE SCALE GENOMIC DNA]</scope>
    <source>
        <tissue evidence="1">Muscle</tissue>
    </source>
</reference>
<comment type="caution">
    <text evidence="1">The sequence shown here is derived from an EMBL/GenBank/DDBJ whole genome shotgun (WGS) entry which is preliminary data.</text>
</comment>
<gene>
    <name evidence="1" type="ORF">E2C01_060848</name>
</gene>
<evidence type="ECO:0000313" key="2">
    <source>
        <dbReference type="Proteomes" id="UP000324222"/>
    </source>
</evidence>
<sequence length="71" mass="8336">MSVAMVLDNILELKTHLVPWMQEVFFEDTVEEWIGSFVDPLIDKLNDVIKECKKQILIGGRIRDYKKAQTR</sequence>